<gene>
    <name evidence="8" type="ORF">ACFSKP_06105</name>
</gene>
<dbReference type="PANTHER" id="PTHR36115">
    <property type="entry name" value="PROLINE-RICH ANTIGEN HOMOLOG-RELATED"/>
    <property type="match status" value="1"/>
</dbReference>
<feature type="transmembrane region" description="Helical" evidence="6">
    <location>
        <begin position="21"/>
        <end position="43"/>
    </location>
</feature>
<feature type="transmembrane region" description="Helical" evidence="6">
    <location>
        <begin position="63"/>
        <end position="84"/>
    </location>
</feature>
<evidence type="ECO:0000256" key="4">
    <source>
        <dbReference type="ARBA" id="ARBA00022989"/>
    </source>
</evidence>
<evidence type="ECO:0000313" key="8">
    <source>
        <dbReference type="EMBL" id="MFD2245820.1"/>
    </source>
</evidence>
<keyword evidence="3 6" id="KW-0812">Transmembrane</keyword>
<reference evidence="9" key="1">
    <citation type="journal article" date="2019" name="Int. J. Syst. Evol. Microbiol.">
        <title>The Global Catalogue of Microorganisms (GCM) 10K type strain sequencing project: providing services to taxonomists for standard genome sequencing and annotation.</title>
        <authorList>
            <consortium name="The Broad Institute Genomics Platform"/>
            <consortium name="The Broad Institute Genome Sequencing Center for Infectious Disease"/>
            <person name="Wu L."/>
            <person name="Ma J."/>
        </authorList>
    </citation>
    <scope>NUCLEOTIDE SEQUENCE [LARGE SCALE GENOMIC DNA]</scope>
    <source>
        <strain evidence="9">CGMCC 4.1782</strain>
    </source>
</reference>
<dbReference type="Proteomes" id="UP001597374">
    <property type="component" value="Unassembled WGS sequence"/>
</dbReference>
<keyword evidence="2" id="KW-1003">Cell membrane</keyword>
<keyword evidence="5 6" id="KW-0472">Membrane</keyword>
<comment type="caution">
    <text evidence="8">The sequence shown here is derived from an EMBL/GenBank/DDBJ whole genome shotgun (WGS) entry which is preliminary data.</text>
</comment>
<evidence type="ECO:0000256" key="5">
    <source>
        <dbReference type="ARBA" id="ARBA00023136"/>
    </source>
</evidence>
<organism evidence="8 9">
    <name type="scientific">Pontibacter ruber</name>
    <dbReference type="NCBI Taxonomy" id="1343895"/>
    <lineage>
        <taxon>Bacteria</taxon>
        <taxon>Pseudomonadati</taxon>
        <taxon>Bacteroidota</taxon>
        <taxon>Cytophagia</taxon>
        <taxon>Cytophagales</taxon>
        <taxon>Hymenobacteraceae</taxon>
        <taxon>Pontibacter</taxon>
    </lineage>
</organism>
<keyword evidence="9" id="KW-1185">Reference proteome</keyword>
<name>A0ABW5CUU4_9BACT</name>
<keyword evidence="4 6" id="KW-1133">Transmembrane helix</keyword>
<evidence type="ECO:0000259" key="7">
    <source>
        <dbReference type="Pfam" id="PF06271"/>
    </source>
</evidence>
<feature type="transmembrane region" description="Helical" evidence="6">
    <location>
        <begin position="105"/>
        <end position="121"/>
    </location>
</feature>
<evidence type="ECO:0000256" key="1">
    <source>
        <dbReference type="ARBA" id="ARBA00004651"/>
    </source>
</evidence>
<evidence type="ECO:0000313" key="9">
    <source>
        <dbReference type="Proteomes" id="UP001597374"/>
    </source>
</evidence>
<dbReference type="InterPro" id="IPR010432">
    <property type="entry name" value="RDD"/>
</dbReference>
<accession>A0ABW5CUU4</accession>
<evidence type="ECO:0000256" key="6">
    <source>
        <dbReference type="SAM" id="Phobius"/>
    </source>
</evidence>
<sequence>MQYSAPQTESKAHLADFGTRIVAFALDILLLASIIGVMEYFTISSDETAMLLKPERLLQFLLGWLYFAGLESSIWQTTAGKHLLGLRVTSTLGKRISFKCASIRYFAKVISVFVFIMRMLSSSPLTFKETFHDKLAHTQVVKV</sequence>
<proteinExistence type="predicted"/>
<feature type="domain" description="RDD" evidence="7">
    <location>
        <begin position="15"/>
        <end position="136"/>
    </location>
</feature>
<evidence type="ECO:0000256" key="2">
    <source>
        <dbReference type="ARBA" id="ARBA00022475"/>
    </source>
</evidence>
<dbReference type="PANTHER" id="PTHR36115:SF4">
    <property type="entry name" value="MEMBRANE PROTEIN"/>
    <property type="match status" value="1"/>
</dbReference>
<dbReference type="EMBL" id="JBHUIM010000001">
    <property type="protein sequence ID" value="MFD2245820.1"/>
    <property type="molecule type" value="Genomic_DNA"/>
</dbReference>
<dbReference type="Pfam" id="PF06271">
    <property type="entry name" value="RDD"/>
    <property type="match status" value="1"/>
</dbReference>
<dbReference type="InterPro" id="IPR051791">
    <property type="entry name" value="Pra-immunoreactive"/>
</dbReference>
<protein>
    <submittedName>
        <fullName evidence="8">RDD family protein</fullName>
    </submittedName>
</protein>
<evidence type="ECO:0000256" key="3">
    <source>
        <dbReference type="ARBA" id="ARBA00022692"/>
    </source>
</evidence>
<dbReference type="RefSeq" id="WP_250427467.1">
    <property type="nucleotide sequence ID" value="NZ_JALPRR010000001.1"/>
</dbReference>
<comment type="subcellular location">
    <subcellularLocation>
        <location evidence="1">Cell membrane</location>
        <topology evidence="1">Multi-pass membrane protein</topology>
    </subcellularLocation>
</comment>